<dbReference type="SUPFAM" id="SSF51445">
    <property type="entry name" value="(Trans)glycosidases"/>
    <property type="match status" value="1"/>
</dbReference>
<evidence type="ECO:0000313" key="1">
    <source>
        <dbReference type="EMBL" id="RUS23957.1"/>
    </source>
</evidence>
<accession>A0A433Q2F8</accession>
<reference evidence="1 2" key="1">
    <citation type="journal article" date="2018" name="New Phytol.">
        <title>Phylogenomics of Endogonaceae and evolution of mycorrhizas within Mucoromycota.</title>
        <authorList>
            <person name="Chang Y."/>
            <person name="Desiro A."/>
            <person name="Na H."/>
            <person name="Sandor L."/>
            <person name="Lipzen A."/>
            <person name="Clum A."/>
            <person name="Barry K."/>
            <person name="Grigoriev I.V."/>
            <person name="Martin F.M."/>
            <person name="Stajich J.E."/>
            <person name="Smith M.E."/>
            <person name="Bonito G."/>
            <person name="Spatafora J.W."/>
        </authorList>
    </citation>
    <scope>NUCLEOTIDE SEQUENCE [LARGE SCALE GENOMIC DNA]</scope>
    <source>
        <strain evidence="1 2">AD002</strain>
    </source>
</reference>
<dbReference type="AlphaFoldDB" id="A0A433Q2F8"/>
<evidence type="ECO:0000313" key="2">
    <source>
        <dbReference type="Proteomes" id="UP000274822"/>
    </source>
</evidence>
<proteinExistence type="predicted"/>
<organism evidence="1 2">
    <name type="scientific">Jimgerdemannia flammicorona</name>
    <dbReference type="NCBI Taxonomy" id="994334"/>
    <lineage>
        <taxon>Eukaryota</taxon>
        <taxon>Fungi</taxon>
        <taxon>Fungi incertae sedis</taxon>
        <taxon>Mucoromycota</taxon>
        <taxon>Mucoromycotina</taxon>
        <taxon>Endogonomycetes</taxon>
        <taxon>Endogonales</taxon>
        <taxon>Endogonaceae</taxon>
        <taxon>Jimgerdemannia</taxon>
    </lineage>
</organism>
<dbReference type="Proteomes" id="UP000274822">
    <property type="component" value="Unassembled WGS sequence"/>
</dbReference>
<dbReference type="EMBL" id="RBNJ01017839">
    <property type="protein sequence ID" value="RUS23957.1"/>
    <property type="molecule type" value="Genomic_DNA"/>
</dbReference>
<keyword evidence="2" id="KW-1185">Reference proteome</keyword>
<comment type="caution">
    <text evidence="1">The sequence shown here is derived from an EMBL/GenBank/DDBJ whole genome shotgun (WGS) entry which is preliminary data.</text>
</comment>
<name>A0A433Q2F8_9FUNG</name>
<protein>
    <submittedName>
        <fullName evidence="1">Uncharacterized protein</fullName>
    </submittedName>
</protein>
<dbReference type="Gene3D" id="3.20.20.80">
    <property type="entry name" value="Glycosidases"/>
    <property type="match status" value="1"/>
</dbReference>
<gene>
    <name evidence="1" type="ORF">BC938DRAFT_474347</name>
</gene>
<sequence>MIDQQRYRPKLNNWYNSYFASTVGTQAQCNAFVTAVTKAIKKADPSRLVSISNISIDDAYHPAAFNNKEYVGTSVDFYDIYIYNDDGSLPTASTLGLGKTVVLSEFGEKTPSGQAHQSTVVQAFLQNARSKG</sequence>
<dbReference type="InterPro" id="IPR017853">
    <property type="entry name" value="GH"/>
</dbReference>